<dbReference type="OrthoDB" id="6108017at2759"/>
<name>A0A3P7FW35_WUCBA</name>
<dbReference type="PROSITE" id="PS51757">
    <property type="entry name" value="TH1"/>
    <property type="match status" value="1"/>
</dbReference>
<keyword evidence="3" id="KW-1185">Reference proteome</keyword>
<reference evidence="2 3" key="1">
    <citation type="submission" date="2018-11" db="EMBL/GenBank/DDBJ databases">
        <authorList>
            <consortium name="Pathogen Informatics"/>
        </authorList>
    </citation>
    <scope>NUCLEOTIDE SEQUENCE [LARGE SCALE GENOMIC DNA]</scope>
</reference>
<feature type="domain" description="TH1" evidence="1">
    <location>
        <begin position="57"/>
        <end position="203"/>
    </location>
</feature>
<sequence>MGNAIKWPITPNGFEIFADKLKQMYAIWRANKIINQMPLVLRNSLNEKLAAFHALENKRPEWGYLRSWKGDYLNLDDEIKSPSQKYDYLLELDNIRRNSNFSKVLFSSYIQKFNRYNKSSFRVLLITDQFIAKLDAKKFKLLKQQSFENLIGISVSKENDNTIIFHLGSNDFIGCLYNHKNEDRIGEVIGILCAHFESLKSIN</sequence>
<dbReference type="EMBL" id="UYWW01006501">
    <property type="protein sequence ID" value="VDM14778.1"/>
    <property type="molecule type" value="Genomic_DNA"/>
</dbReference>
<protein>
    <recommendedName>
        <fullName evidence="1">TH1 domain-containing protein</fullName>
    </recommendedName>
</protein>
<dbReference type="Proteomes" id="UP000270924">
    <property type="component" value="Unassembled WGS sequence"/>
</dbReference>
<gene>
    <name evidence="2" type="ORF">WBA_LOCUS8164</name>
</gene>
<evidence type="ECO:0000313" key="2">
    <source>
        <dbReference type="EMBL" id="VDM14778.1"/>
    </source>
</evidence>
<dbReference type="AlphaFoldDB" id="A0A3P7FW35"/>
<evidence type="ECO:0000313" key="3">
    <source>
        <dbReference type="Proteomes" id="UP000270924"/>
    </source>
</evidence>
<dbReference type="GO" id="GO:0016459">
    <property type="term" value="C:myosin complex"/>
    <property type="evidence" value="ECO:0007669"/>
    <property type="project" value="InterPro"/>
</dbReference>
<dbReference type="InterPro" id="IPR010926">
    <property type="entry name" value="Myosin_TH1"/>
</dbReference>
<organism evidence="2 3">
    <name type="scientific">Wuchereria bancrofti</name>
    <dbReference type="NCBI Taxonomy" id="6293"/>
    <lineage>
        <taxon>Eukaryota</taxon>
        <taxon>Metazoa</taxon>
        <taxon>Ecdysozoa</taxon>
        <taxon>Nematoda</taxon>
        <taxon>Chromadorea</taxon>
        <taxon>Rhabditida</taxon>
        <taxon>Spirurina</taxon>
        <taxon>Spiruromorpha</taxon>
        <taxon>Filarioidea</taxon>
        <taxon>Onchocercidae</taxon>
        <taxon>Wuchereria</taxon>
    </lineage>
</organism>
<accession>A0A3P7FW35</accession>
<evidence type="ECO:0000259" key="1">
    <source>
        <dbReference type="PROSITE" id="PS51757"/>
    </source>
</evidence>
<dbReference type="GO" id="GO:0003774">
    <property type="term" value="F:cytoskeletal motor activity"/>
    <property type="evidence" value="ECO:0007669"/>
    <property type="project" value="InterPro"/>
</dbReference>
<dbReference type="InParanoid" id="A0A3P7FW35"/>
<proteinExistence type="predicted"/>
<dbReference type="Pfam" id="PF06017">
    <property type="entry name" value="Myosin_TH1"/>
    <property type="match status" value="1"/>
</dbReference>